<dbReference type="Proteomes" id="UP000279457">
    <property type="component" value="Unassembled WGS sequence"/>
</dbReference>
<accession>A0A3N6USY0</accession>
<comment type="caution">
    <text evidence="3">The sequence shown here is derived from an EMBL/GenBank/DDBJ whole genome shotgun (WGS) entry which is preliminary data.</text>
</comment>
<evidence type="ECO:0000256" key="1">
    <source>
        <dbReference type="SAM" id="MobiDB-lite"/>
    </source>
</evidence>
<organism evidence="3 4">
    <name type="scientific">Erwinia psidii</name>
    <dbReference type="NCBI Taxonomy" id="69224"/>
    <lineage>
        <taxon>Bacteria</taxon>
        <taxon>Pseudomonadati</taxon>
        <taxon>Pseudomonadota</taxon>
        <taxon>Gammaproteobacteria</taxon>
        <taxon>Enterobacterales</taxon>
        <taxon>Erwiniaceae</taxon>
        <taxon>Erwinia</taxon>
    </lineage>
</organism>
<dbReference type="GO" id="GO:0046718">
    <property type="term" value="P:symbiont entry into host cell"/>
    <property type="evidence" value="ECO:0007669"/>
    <property type="project" value="InterPro"/>
</dbReference>
<feature type="domain" description="Phage tail fibre protein N-terminal" evidence="2">
    <location>
        <begin position="3"/>
        <end position="157"/>
    </location>
</feature>
<protein>
    <recommendedName>
        <fullName evidence="2">Phage tail fibre protein N-terminal domain-containing protein</fullName>
    </recommendedName>
</protein>
<reference evidence="3 4" key="1">
    <citation type="submission" date="2018-10" db="EMBL/GenBank/DDBJ databases">
        <title>Draft genome sequence for the type isolate of Erwinia psidii, agent causal of bacterial blight in guava (Psidium guajava) and wilt and die-back of Eucalyptus spp.</title>
        <authorList>
            <person name="Hermenegildo P.S."/>
            <person name="Santos S.A."/>
            <person name="Guimaraes L.M.S."/>
            <person name="Vidigal P.M.P."/>
            <person name="Pereira I.C."/>
            <person name="Badel J.L."/>
            <person name="Alfenas-Zerbini P."/>
            <person name="Ferreira M.A.S.V."/>
            <person name="Alfenas A.C."/>
        </authorList>
    </citation>
    <scope>NUCLEOTIDE SEQUENCE [LARGE SCALE GENOMIC DNA]</scope>
    <source>
        <strain evidence="3 4">IBSBF 435</strain>
    </source>
</reference>
<gene>
    <name evidence="3" type="ORF">EB241_05005</name>
</gene>
<dbReference type="InterPro" id="IPR005068">
    <property type="entry name" value="Phage_lambda_Stf-r2"/>
</dbReference>
<dbReference type="OrthoDB" id="6549064at2"/>
<dbReference type="RefSeq" id="WP_124232100.1">
    <property type="nucleotide sequence ID" value="NZ_RHHM01000003.1"/>
</dbReference>
<dbReference type="AlphaFoldDB" id="A0A3N6USY0"/>
<feature type="region of interest" description="Disordered" evidence="1">
    <location>
        <begin position="302"/>
        <end position="321"/>
    </location>
</feature>
<dbReference type="GO" id="GO:0019062">
    <property type="term" value="P:virion attachment to host cell"/>
    <property type="evidence" value="ECO:0007669"/>
    <property type="project" value="InterPro"/>
</dbReference>
<dbReference type="Pfam" id="PF03406">
    <property type="entry name" value="Phage_fiber_2"/>
    <property type="match status" value="1"/>
</dbReference>
<evidence type="ECO:0000313" key="3">
    <source>
        <dbReference type="EMBL" id="RQM39119.1"/>
    </source>
</evidence>
<name>A0A3N6USY0_9GAMM</name>
<dbReference type="InterPro" id="IPR022225">
    <property type="entry name" value="Phage_tail_fibre_N"/>
</dbReference>
<keyword evidence="4" id="KW-1185">Reference proteome</keyword>
<sequence>MSTIITTAFENWLVSRTLAGERALADTMIFALIPDQSDGAEIDRDEGMPAAELISYQCAITQTAALNANAVVYSVVLDTTVGDWDYNWIGLADSATDTLLMIVHLATQRKIKTQDGQQGNSLVRNLVIEFNGAAEAAQINVTPETWQIDFSARLGGIDERQRIENRDIYGAAAFFDDGFLVNVDDGAYRIQPGVGYVGGLRVTLDAVMPLELAPPATVWVDACFDGTVTGAWSVQTKITVADALTDYSENGRLHYVYAVASIADNGDISDLRPSGSVSEQQASDALARHERSRNHPAATLDERGLVSLSNDTDSDSEDVAATSKAVNDARISCYPLTGGALNGEAYSYHANNWRLISENRGVFWRFDGSSFYLMFTDEDDPLGSWGELRPLIVECATGNLISHHGIKAGGNIIAVGMIIGLSTINATGSVFAGGGNSQLNGEGNVYGGMWGGWLDYWIKMNFIQQMRLGAAKEIRNSTGSLEDESGYVVTMGGDFGADDGYYRLRPVQEMRNGVWTTIASV</sequence>
<proteinExistence type="predicted"/>
<dbReference type="EMBL" id="RHHM01000003">
    <property type="protein sequence ID" value="RQM39119.1"/>
    <property type="molecule type" value="Genomic_DNA"/>
</dbReference>
<evidence type="ECO:0000259" key="2">
    <source>
        <dbReference type="Pfam" id="PF12571"/>
    </source>
</evidence>
<dbReference type="Pfam" id="PF12571">
    <property type="entry name" value="Phage_tail_fib"/>
    <property type="match status" value="1"/>
</dbReference>
<evidence type="ECO:0000313" key="4">
    <source>
        <dbReference type="Proteomes" id="UP000279457"/>
    </source>
</evidence>
<feature type="region of interest" description="Disordered" evidence="1">
    <location>
        <begin position="271"/>
        <end position="294"/>
    </location>
</feature>